<proteinExistence type="predicted"/>
<keyword evidence="1" id="KW-0560">Oxidoreductase</keyword>
<dbReference type="InterPro" id="IPR016161">
    <property type="entry name" value="Ald_DH/histidinol_DH"/>
</dbReference>
<accession>A0ABW8UGT4</accession>
<dbReference type="PANTHER" id="PTHR11699">
    <property type="entry name" value="ALDEHYDE DEHYDROGENASE-RELATED"/>
    <property type="match status" value="1"/>
</dbReference>
<evidence type="ECO:0000313" key="4">
    <source>
        <dbReference type="Proteomes" id="UP001625389"/>
    </source>
</evidence>
<organism evidence="3 4">
    <name type="scientific">Loigolactobacillus zhaoyuanensis</name>
    <dbReference type="NCBI Taxonomy" id="2486017"/>
    <lineage>
        <taxon>Bacteria</taxon>
        <taxon>Bacillati</taxon>
        <taxon>Bacillota</taxon>
        <taxon>Bacilli</taxon>
        <taxon>Lactobacillales</taxon>
        <taxon>Lactobacillaceae</taxon>
        <taxon>Loigolactobacillus</taxon>
    </lineage>
</organism>
<gene>
    <name evidence="3" type="ORF">ACEN34_06565</name>
</gene>
<keyword evidence="4" id="KW-1185">Reference proteome</keyword>
<dbReference type="InterPro" id="IPR016163">
    <property type="entry name" value="Ald_DH_C"/>
</dbReference>
<dbReference type="Proteomes" id="UP001625389">
    <property type="component" value="Unassembled WGS sequence"/>
</dbReference>
<evidence type="ECO:0000256" key="1">
    <source>
        <dbReference type="ARBA" id="ARBA00023002"/>
    </source>
</evidence>
<dbReference type="InterPro" id="IPR015590">
    <property type="entry name" value="Aldehyde_DH_dom"/>
</dbReference>
<dbReference type="SUPFAM" id="SSF53720">
    <property type="entry name" value="ALDH-like"/>
    <property type="match status" value="1"/>
</dbReference>
<feature type="domain" description="Aldehyde dehydrogenase" evidence="2">
    <location>
        <begin position="17"/>
        <end position="271"/>
    </location>
</feature>
<name>A0ABW8UGT4_9LACO</name>
<comment type="caution">
    <text evidence="3">The sequence shown here is derived from an EMBL/GenBank/DDBJ whole genome shotgun (WGS) entry which is preliminary data.</text>
</comment>
<protein>
    <submittedName>
        <fullName evidence="3">Aldehyde dehydrogenase family protein</fullName>
    </submittedName>
</protein>
<reference evidence="3 4" key="1">
    <citation type="submission" date="2024-08" db="EMBL/GenBank/DDBJ databases">
        <authorList>
            <person name="Arias E."/>
        </authorList>
    </citation>
    <scope>NUCLEOTIDE SEQUENCE [LARGE SCALE GENOMIC DNA]</scope>
    <source>
        <strain evidence="3 4">FAM 25317</strain>
    </source>
</reference>
<dbReference type="InterPro" id="IPR016162">
    <property type="entry name" value="Ald_DH_N"/>
</dbReference>
<dbReference type="Pfam" id="PF00171">
    <property type="entry name" value="Aldedh"/>
    <property type="match status" value="1"/>
</dbReference>
<sequence>MQFIDKDLLSISEARILSDAAKSNQNNLASYSQTELDKAVMAIFKVIAEHGETMLSQEVDGSNYGNLQDKMQLLTDFMNKLATYLQDKKYVGILSTDTDQNIQTVGVSRGVVGVVMSALNPVLNTCYAAIIAIKSGNSLVIAPHTKTTAVVNSISDMLSQAIEDAGLPHGTISCMKKIAVDGINELITNKNIDVVVNLGCPEYLEINPVGGKSVLYCGTGFSPVFIEKSADIKAAVATVIASRSYDNGILPAAEQFIITESVIANKVRYELGEQGAYFMSADDETKLLALIGSVDQPTYEANIGKSAKYLANRAGFTVPDKTKVLVTTQEYIFDESPYCNEMSFPILAFYLEPDWLRACEKCMALLKNKHHGHTLVIHSNNQKIIREFALKKPVARVIVNGAATFSSFGLDSDLTPSFWLGGLTSAGGSAANSITPADLTYVRQIGYPAVTSILSGQNTTQEDSTDIKIQDNFLNLLKQLTNEMK</sequence>
<dbReference type="EMBL" id="JBGQPK010000021">
    <property type="protein sequence ID" value="MFL2029278.1"/>
    <property type="molecule type" value="Genomic_DNA"/>
</dbReference>
<evidence type="ECO:0000259" key="2">
    <source>
        <dbReference type="Pfam" id="PF00171"/>
    </source>
</evidence>
<dbReference type="RefSeq" id="WP_407137313.1">
    <property type="nucleotide sequence ID" value="NZ_JBGQPK010000021.1"/>
</dbReference>
<dbReference type="Gene3D" id="3.40.605.10">
    <property type="entry name" value="Aldehyde Dehydrogenase, Chain A, domain 1"/>
    <property type="match status" value="1"/>
</dbReference>
<evidence type="ECO:0000313" key="3">
    <source>
        <dbReference type="EMBL" id="MFL2029278.1"/>
    </source>
</evidence>
<dbReference type="Gene3D" id="3.40.309.10">
    <property type="entry name" value="Aldehyde Dehydrogenase, Chain A, domain 2"/>
    <property type="match status" value="1"/>
</dbReference>